<dbReference type="InterPro" id="IPR012657">
    <property type="entry name" value="23S_rRNA-intervening_sequence"/>
</dbReference>
<dbReference type="PANTHER" id="PTHR38471">
    <property type="entry name" value="FOUR HELIX BUNDLE PROTEIN"/>
    <property type="match status" value="1"/>
</dbReference>
<dbReference type="EMBL" id="DSUJ01000008">
    <property type="protein sequence ID" value="HFI91797.1"/>
    <property type="molecule type" value="Genomic_DNA"/>
</dbReference>
<reference evidence="1" key="1">
    <citation type="journal article" date="2020" name="mSystems">
        <title>Genome- and Community-Level Interaction Insights into Carbon Utilization and Element Cycling Functions of Hydrothermarchaeota in Hydrothermal Sediment.</title>
        <authorList>
            <person name="Zhou Z."/>
            <person name="Liu Y."/>
            <person name="Xu W."/>
            <person name="Pan J."/>
            <person name="Luo Z.H."/>
            <person name="Li M."/>
        </authorList>
    </citation>
    <scope>NUCLEOTIDE SEQUENCE [LARGE SCALE GENOMIC DNA]</scope>
    <source>
        <strain evidence="1">SpSt-479</strain>
    </source>
</reference>
<name>A0A7V2ZKV1_9BACT</name>
<dbReference type="AlphaFoldDB" id="A0A7V2ZKV1"/>
<gene>
    <name evidence="1" type="ORF">ENS31_09770</name>
</gene>
<dbReference type="PIRSF" id="PIRSF035652">
    <property type="entry name" value="CHP02436"/>
    <property type="match status" value="1"/>
</dbReference>
<dbReference type="PANTHER" id="PTHR38471:SF2">
    <property type="entry name" value="FOUR HELIX BUNDLE PROTEIN"/>
    <property type="match status" value="1"/>
</dbReference>
<protein>
    <submittedName>
        <fullName evidence="1">Four helix bundle protein</fullName>
    </submittedName>
</protein>
<comment type="caution">
    <text evidence="1">The sequence shown here is derived from an EMBL/GenBank/DDBJ whole genome shotgun (WGS) entry which is preliminary data.</text>
</comment>
<dbReference type="InterPro" id="IPR036583">
    <property type="entry name" value="23S_rRNA_IVS_sf"/>
</dbReference>
<dbReference type="Gene3D" id="1.20.1440.60">
    <property type="entry name" value="23S rRNA-intervening sequence"/>
    <property type="match status" value="1"/>
</dbReference>
<accession>A0A7V2ZKV1</accession>
<sequence length="138" mass="16173">MSEKEYIDIKRRCYNYSIRIIKLIDQIEIKRIFYSLIDQLLRSATSIGANLIEAKSAHSKKDFIKFYEIALKSANENKYWICLLRDGLELNKDELNNALREVTEISNIIASIILKLKDTKANVIKEQFIGYGYNELEF</sequence>
<evidence type="ECO:0000313" key="1">
    <source>
        <dbReference type="EMBL" id="HFI91797.1"/>
    </source>
</evidence>
<organism evidence="1">
    <name type="scientific">Ignavibacterium album</name>
    <dbReference type="NCBI Taxonomy" id="591197"/>
    <lineage>
        <taxon>Bacteria</taxon>
        <taxon>Pseudomonadati</taxon>
        <taxon>Ignavibacteriota</taxon>
        <taxon>Ignavibacteria</taxon>
        <taxon>Ignavibacteriales</taxon>
        <taxon>Ignavibacteriaceae</taxon>
        <taxon>Ignavibacterium</taxon>
    </lineage>
</organism>
<proteinExistence type="predicted"/>
<dbReference type="Pfam" id="PF05635">
    <property type="entry name" value="23S_rRNA_IVP"/>
    <property type="match status" value="1"/>
</dbReference>
<dbReference type="NCBIfam" id="TIGR02436">
    <property type="entry name" value="four helix bundle protein"/>
    <property type="match status" value="1"/>
</dbReference>
<dbReference type="SUPFAM" id="SSF158446">
    <property type="entry name" value="IVS-encoded protein-like"/>
    <property type="match status" value="1"/>
</dbReference>